<keyword evidence="4" id="KW-0326">Glycosidase</keyword>
<dbReference type="GO" id="GO:0005975">
    <property type="term" value="P:carbohydrate metabolic process"/>
    <property type="evidence" value="ECO:0007669"/>
    <property type="project" value="InterPro"/>
</dbReference>
<dbReference type="InterPro" id="IPR001764">
    <property type="entry name" value="Glyco_hydro_3_N"/>
</dbReference>
<dbReference type="RefSeq" id="WP_062182239.1">
    <property type="nucleotide sequence ID" value="NZ_BBXL01000016.1"/>
</dbReference>
<dbReference type="Gene3D" id="3.40.50.1700">
    <property type="entry name" value="Glycoside hydrolase family 3 C-terminal domain"/>
    <property type="match status" value="1"/>
</dbReference>
<comment type="similarity">
    <text evidence="1 4">Belongs to the glycosyl hydrolase 3 family.</text>
</comment>
<dbReference type="GO" id="GO:0008422">
    <property type="term" value="F:beta-glucosidase activity"/>
    <property type="evidence" value="ECO:0007669"/>
    <property type="project" value="UniProtKB-ARBA"/>
</dbReference>
<dbReference type="AlphaFoldDB" id="A0A1M5EH80"/>
<evidence type="ECO:0000313" key="7">
    <source>
        <dbReference type="Proteomes" id="UP000184480"/>
    </source>
</evidence>
<evidence type="ECO:0000259" key="5">
    <source>
        <dbReference type="SMART" id="SM01217"/>
    </source>
</evidence>
<dbReference type="SUPFAM" id="SSF52279">
    <property type="entry name" value="Beta-D-glucan exohydrolase, C-terminal domain"/>
    <property type="match status" value="1"/>
</dbReference>
<dbReference type="InterPro" id="IPR036881">
    <property type="entry name" value="Glyco_hydro_3_C_sf"/>
</dbReference>
<sequence>MKKNYSILWVLLVGILFTQCKDVTSSAPQLGQAPIDSVIAAMTLEEKALLVVGSGMEGLEGNEERQAPVVGETKKIVPGAAGTTIAIERLGIPAIVVADGPAGLRISPTRDNDDNTYYCTAYPIETALASSWNVELVEEAGKSVGNEVREYGVDVLLAPALNIHRHPLAGRNFEYYSEDPLISGKMTAAMVKGVQSNGVGTSIKHFAANNSETERQGLETKVSQRALREIYLKGFEIAVEESQPWTVMSSYNKINGVDASQSVDLLTTVLRDDWGFKGLVMTDWFGGYDPVKQMIAGNDLLMPGTKKQKDLIVAAVTNGILDEKVLDRNVKRVLELILETPRFKKEAFSNKPDLKAHAIVSRNIATEGMVLLKNDNNALPLTDVKNVAAFGFNSYDFIAGGAGSGEVNNAYTVSLVEGLANAGYTLDTELVDVYKKYMEVEKPKVPQPKTFKDPVIAIPEMAVDMSLIEKKAETTDVAFISIGRISGEFRDRTLTNDQYKIGDYYLTQTEKDLIKNVSKVFKAKGKKTVLILNIGGVVELTEVKDAPDAILLAWQPGLEGGNAVADILSGKVNPSGRLATTFLANYKDVAAKDFPGTPVEKPTQIDYAEGIYVGYRYYDKFNIKPLYEFGYGLSYTTFEYSDLKVSREGNTVKVSLNVKNTGSREGKEVVQVYVAAPKGQLDKPVQELRTFGKTKLLKPGESQSFAFELKDKDIASFNESLSAWVVEKGQYEVRIGASSSNIKLKAPFVVDSDVNVLKVNNALAMQGAK</sequence>
<dbReference type="Pfam" id="PF01915">
    <property type="entry name" value="Glyco_hydro_3_C"/>
    <property type="match status" value="1"/>
</dbReference>
<dbReference type="PROSITE" id="PS00775">
    <property type="entry name" value="GLYCOSYL_HYDROL_F3"/>
    <property type="match status" value="1"/>
</dbReference>
<reference evidence="7" key="1">
    <citation type="submission" date="2016-11" db="EMBL/GenBank/DDBJ databases">
        <authorList>
            <person name="Varghese N."/>
            <person name="Submissions S."/>
        </authorList>
    </citation>
    <scope>NUCLEOTIDE SEQUENCE [LARGE SCALE GENOMIC DNA]</scope>
    <source>
        <strain evidence="7">DSM 27370</strain>
    </source>
</reference>
<evidence type="ECO:0000256" key="4">
    <source>
        <dbReference type="RuleBase" id="RU361161"/>
    </source>
</evidence>
<dbReference type="Pfam" id="PF14310">
    <property type="entry name" value="Fn3-like"/>
    <property type="match status" value="1"/>
</dbReference>
<dbReference type="InterPro" id="IPR036962">
    <property type="entry name" value="Glyco_hydro_3_N_sf"/>
</dbReference>
<keyword evidence="7" id="KW-1185">Reference proteome</keyword>
<dbReference type="STRING" id="1346286.SAMN05444362_11031"/>
<dbReference type="InterPro" id="IPR026891">
    <property type="entry name" value="Fn3-like"/>
</dbReference>
<dbReference type="Pfam" id="PF00933">
    <property type="entry name" value="Glyco_hydro_3"/>
    <property type="match status" value="1"/>
</dbReference>
<dbReference type="OrthoDB" id="9805821at2"/>
<dbReference type="FunFam" id="2.60.40.10:FF:000495">
    <property type="entry name" value="Periplasmic beta-glucosidase"/>
    <property type="match status" value="1"/>
</dbReference>
<keyword evidence="2 4" id="KW-0378">Hydrolase</keyword>
<dbReference type="EMBL" id="FQUC01000010">
    <property type="protein sequence ID" value="SHF78421.1"/>
    <property type="molecule type" value="Genomic_DNA"/>
</dbReference>
<organism evidence="6 7">
    <name type="scientific">Dysgonomonas macrotermitis</name>
    <dbReference type="NCBI Taxonomy" id="1346286"/>
    <lineage>
        <taxon>Bacteria</taxon>
        <taxon>Pseudomonadati</taxon>
        <taxon>Bacteroidota</taxon>
        <taxon>Bacteroidia</taxon>
        <taxon>Bacteroidales</taxon>
        <taxon>Dysgonomonadaceae</taxon>
        <taxon>Dysgonomonas</taxon>
    </lineage>
</organism>
<evidence type="ECO:0000313" key="6">
    <source>
        <dbReference type="EMBL" id="SHF78421.1"/>
    </source>
</evidence>
<dbReference type="InterPro" id="IPR050288">
    <property type="entry name" value="Cellulose_deg_GH3"/>
</dbReference>
<name>A0A1M5EH80_9BACT</name>
<accession>A0A1M5EH80</accession>
<protein>
    <submittedName>
        <fullName evidence="6">Beta-glucosidase</fullName>
    </submittedName>
</protein>
<dbReference type="Proteomes" id="UP000184480">
    <property type="component" value="Unassembled WGS sequence"/>
</dbReference>
<dbReference type="Gene3D" id="2.60.40.10">
    <property type="entry name" value="Immunoglobulins"/>
    <property type="match status" value="1"/>
</dbReference>
<evidence type="ECO:0000256" key="1">
    <source>
        <dbReference type="ARBA" id="ARBA00005336"/>
    </source>
</evidence>
<dbReference type="InterPro" id="IPR017853">
    <property type="entry name" value="GH"/>
</dbReference>
<dbReference type="SUPFAM" id="SSF51445">
    <property type="entry name" value="(Trans)glycosidases"/>
    <property type="match status" value="1"/>
</dbReference>
<dbReference type="InterPro" id="IPR002772">
    <property type="entry name" value="Glyco_hydro_3_C"/>
</dbReference>
<dbReference type="PANTHER" id="PTHR42715:SF10">
    <property type="entry name" value="BETA-GLUCOSIDASE"/>
    <property type="match status" value="1"/>
</dbReference>
<dbReference type="PANTHER" id="PTHR42715">
    <property type="entry name" value="BETA-GLUCOSIDASE"/>
    <property type="match status" value="1"/>
</dbReference>
<dbReference type="SMART" id="SM01217">
    <property type="entry name" value="Fn3_like"/>
    <property type="match status" value="1"/>
</dbReference>
<dbReference type="InterPro" id="IPR013783">
    <property type="entry name" value="Ig-like_fold"/>
</dbReference>
<gene>
    <name evidence="6" type="ORF">SAMN05444362_11031</name>
</gene>
<keyword evidence="3" id="KW-0119">Carbohydrate metabolism</keyword>
<evidence type="ECO:0000256" key="2">
    <source>
        <dbReference type="ARBA" id="ARBA00022801"/>
    </source>
</evidence>
<dbReference type="InterPro" id="IPR019800">
    <property type="entry name" value="Glyco_hydro_3_AS"/>
</dbReference>
<evidence type="ECO:0000256" key="3">
    <source>
        <dbReference type="ARBA" id="ARBA00023277"/>
    </source>
</evidence>
<proteinExistence type="inferred from homology"/>
<feature type="domain" description="Fibronectin type III-like" evidence="5">
    <location>
        <begin position="668"/>
        <end position="739"/>
    </location>
</feature>
<dbReference type="PRINTS" id="PR00133">
    <property type="entry name" value="GLHYDRLASE3"/>
</dbReference>
<dbReference type="Gene3D" id="3.20.20.300">
    <property type="entry name" value="Glycoside hydrolase, family 3, N-terminal domain"/>
    <property type="match status" value="1"/>
</dbReference>